<dbReference type="Proteomes" id="UP001141422">
    <property type="component" value="Unassembled WGS sequence"/>
</dbReference>
<keyword evidence="2" id="KW-1185">Reference proteome</keyword>
<accession>A0ABT4II70</accession>
<evidence type="ECO:0000313" key="2">
    <source>
        <dbReference type="Proteomes" id="UP001141422"/>
    </source>
</evidence>
<gene>
    <name evidence="1" type="ORF">O0S10_09400</name>
</gene>
<comment type="caution">
    <text evidence="1">The sequence shown here is derived from an EMBL/GenBank/DDBJ whole genome shotgun (WGS) entry which is preliminary data.</text>
</comment>
<name>A0ABT4II70_9EURY</name>
<evidence type="ECO:0000313" key="1">
    <source>
        <dbReference type="EMBL" id="MCZ0861430.1"/>
    </source>
</evidence>
<dbReference type="RefSeq" id="WP_268925619.1">
    <property type="nucleotide sequence ID" value="NZ_JAPTGB010000024.1"/>
</dbReference>
<dbReference type="EMBL" id="JAPTGB010000024">
    <property type="protein sequence ID" value="MCZ0861430.1"/>
    <property type="molecule type" value="Genomic_DNA"/>
</dbReference>
<protein>
    <submittedName>
        <fullName evidence="1">Uncharacterized protein</fullName>
    </submittedName>
</protein>
<proteinExistence type="predicted"/>
<organism evidence="1 2">
    <name type="scientific">Methanocorpusculum petauri</name>
    <dbReference type="NCBI Taxonomy" id="3002863"/>
    <lineage>
        <taxon>Archaea</taxon>
        <taxon>Methanobacteriati</taxon>
        <taxon>Methanobacteriota</taxon>
        <taxon>Stenosarchaea group</taxon>
        <taxon>Methanomicrobia</taxon>
        <taxon>Methanomicrobiales</taxon>
        <taxon>Methanocorpusculaceae</taxon>
        <taxon>Methanocorpusculum</taxon>
    </lineage>
</organism>
<reference evidence="1" key="1">
    <citation type="submission" date="2022-12" db="EMBL/GenBank/DDBJ databases">
        <title>Isolation and characterisation of novel Methanocorpusculum spp. from native Australian herbivores indicates the genus is ancestrally host-associated.</title>
        <authorList>
            <person name="Volmer J.G."/>
            <person name="Soo R.M."/>
            <person name="Evans P.N."/>
            <person name="Hoedt E.C."/>
            <person name="Astorga Alsina A.L."/>
            <person name="Woodcroft B.J."/>
            <person name="Tyson G.W."/>
            <person name="Hugenholtz P."/>
            <person name="Morrison M."/>
        </authorList>
    </citation>
    <scope>NUCLEOTIDE SEQUENCE</scope>
    <source>
        <strain evidence="1">MG</strain>
    </source>
</reference>
<sequence length="303" mass="33415">MNWLFPLFLLFLVLTAVTSGCVGTPAGENTSTPYYLDPPDPFIINRTADPFAIPDLTIPVNNMTPYQKNIDGYTRVTGYTPAGLFAVTGSIPENAEELRLNFVIFGEQHTVSLQNLHSRLSGYAAYVGYLDNADPATAFILSIDEGNQFSTFIGWKNMSLSIIPITDDDQPVHLVSLLTAGANDPVPLGPNEVRLTQKSVSLGCPTGETFIVINETDFIRYPELLRLYTAPEKTAIISDQPVRGYDVFISPEKAEEIFAVYGTRPADGFYQTYPWVHKFLAINGTNYFLEKGGIGLANYIYGN</sequence>